<evidence type="ECO:0000313" key="2">
    <source>
        <dbReference type="Proteomes" id="UP000053259"/>
    </source>
</evidence>
<reference evidence="1 2" key="1">
    <citation type="submission" date="2015-01" db="EMBL/GenBank/DDBJ databases">
        <title>The Genome Sequence of Ochroconis gallopava CBS43764.</title>
        <authorList>
            <consortium name="The Broad Institute Genomics Platform"/>
            <person name="Cuomo C."/>
            <person name="de Hoog S."/>
            <person name="Gorbushina A."/>
            <person name="Stielow B."/>
            <person name="Teixiera M."/>
            <person name="Abouelleil A."/>
            <person name="Chapman S.B."/>
            <person name="Priest M."/>
            <person name="Young S.K."/>
            <person name="Wortman J."/>
            <person name="Nusbaum C."/>
            <person name="Birren B."/>
        </authorList>
    </citation>
    <scope>NUCLEOTIDE SEQUENCE [LARGE SCALE GENOMIC DNA]</scope>
    <source>
        <strain evidence="1 2">CBS 43764</strain>
    </source>
</reference>
<proteinExistence type="predicted"/>
<name>A0A0D1Z4G6_9PEZI</name>
<dbReference type="HOGENOM" id="CLU_2308227_0_0_1"/>
<dbReference type="EMBL" id="KN847532">
    <property type="protein sequence ID" value="KIW07857.1"/>
    <property type="molecule type" value="Genomic_DNA"/>
</dbReference>
<evidence type="ECO:0000313" key="1">
    <source>
        <dbReference type="EMBL" id="KIW07857.1"/>
    </source>
</evidence>
<organism evidence="1 2">
    <name type="scientific">Verruconis gallopava</name>
    <dbReference type="NCBI Taxonomy" id="253628"/>
    <lineage>
        <taxon>Eukaryota</taxon>
        <taxon>Fungi</taxon>
        <taxon>Dikarya</taxon>
        <taxon>Ascomycota</taxon>
        <taxon>Pezizomycotina</taxon>
        <taxon>Dothideomycetes</taxon>
        <taxon>Pleosporomycetidae</taxon>
        <taxon>Venturiales</taxon>
        <taxon>Sympoventuriaceae</taxon>
        <taxon>Verruconis</taxon>
    </lineage>
</organism>
<dbReference type="RefSeq" id="XP_016217726.1">
    <property type="nucleotide sequence ID" value="XM_016354714.1"/>
</dbReference>
<keyword evidence="2" id="KW-1185">Reference proteome</keyword>
<sequence length="100" mass="10995">MQGAVITTATNLGKKKSHQFNTRHDHADYGLDVVTFLCTFVDHPSRSLATVIDTNTAANTTFAYSIGSLREQAQTMKWNGVTAVIPPSKFFGGVNQYISW</sequence>
<dbReference type="InParanoid" id="A0A0D1Z4G6"/>
<dbReference type="GeneID" id="27309745"/>
<protein>
    <submittedName>
        <fullName evidence="1">Uncharacterized protein</fullName>
    </submittedName>
</protein>
<dbReference type="Proteomes" id="UP000053259">
    <property type="component" value="Unassembled WGS sequence"/>
</dbReference>
<dbReference type="VEuPathDB" id="FungiDB:PV09_01772"/>
<gene>
    <name evidence="1" type="ORF">PV09_01772</name>
</gene>
<accession>A0A0D1Z4G6</accession>
<dbReference type="AlphaFoldDB" id="A0A0D1Z4G6"/>